<feature type="domain" description="TPM" evidence="1">
    <location>
        <begin position="1"/>
        <end position="117"/>
    </location>
</feature>
<dbReference type="AlphaFoldDB" id="A0A098BY33"/>
<protein>
    <recommendedName>
        <fullName evidence="1">TPM domain-containing protein</fullName>
    </recommendedName>
</protein>
<accession>A0A098BY33</accession>
<dbReference type="PANTHER" id="PTHR30373">
    <property type="entry name" value="UPF0603 PROTEIN YGCG"/>
    <property type="match status" value="1"/>
</dbReference>
<dbReference type="STRING" id="1562970.ING2E5B_0307"/>
<dbReference type="Proteomes" id="UP000032417">
    <property type="component" value="Chromosome 1"/>
</dbReference>
<evidence type="ECO:0000259" key="1">
    <source>
        <dbReference type="Pfam" id="PF04536"/>
    </source>
</evidence>
<reference evidence="2 3" key="1">
    <citation type="submission" date="2014-08" db="EMBL/GenBank/DDBJ databases">
        <authorList>
            <person name="Wibberg D."/>
        </authorList>
    </citation>
    <scope>NUCLEOTIDE SEQUENCE [LARGE SCALE GENOMIC DNA]</scope>
    <source>
        <strain evidence="3">ING2-E5B</strain>
    </source>
</reference>
<evidence type="ECO:0000313" key="2">
    <source>
        <dbReference type="EMBL" id="CEA15076.1"/>
    </source>
</evidence>
<dbReference type="Pfam" id="PF04536">
    <property type="entry name" value="TPM_phosphatase"/>
    <property type="match status" value="1"/>
</dbReference>
<dbReference type="InterPro" id="IPR007621">
    <property type="entry name" value="TPM_dom"/>
</dbReference>
<keyword evidence="3" id="KW-1185">Reference proteome</keyword>
<name>A0A098BY33_9BACT</name>
<gene>
    <name evidence="2" type="ORF">ING2E5B_0307</name>
</gene>
<dbReference type="Gene3D" id="3.10.310.50">
    <property type="match status" value="1"/>
</dbReference>
<dbReference type="KEGG" id="pbt:ING2E5B_0307"/>
<organism evidence="2 3">
    <name type="scientific">Fermentimonas caenicola</name>
    <dbReference type="NCBI Taxonomy" id="1562970"/>
    <lineage>
        <taxon>Bacteria</taxon>
        <taxon>Pseudomonadati</taxon>
        <taxon>Bacteroidota</taxon>
        <taxon>Bacteroidia</taxon>
        <taxon>Bacteroidales</taxon>
        <taxon>Dysgonomonadaceae</taxon>
        <taxon>Fermentimonas</taxon>
    </lineage>
</organism>
<dbReference type="OrthoDB" id="9786161at2"/>
<proteinExistence type="predicted"/>
<evidence type="ECO:0000313" key="3">
    <source>
        <dbReference type="Proteomes" id="UP000032417"/>
    </source>
</evidence>
<dbReference type="HOGENOM" id="CLU_086382_1_0_10"/>
<dbReference type="PANTHER" id="PTHR30373:SF8">
    <property type="entry name" value="BLL7265 PROTEIN"/>
    <property type="match status" value="1"/>
</dbReference>
<dbReference type="EMBL" id="LN515532">
    <property type="protein sequence ID" value="CEA15076.1"/>
    <property type="molecule type" value="Genomic_DNA"/>
</dbReference>
<sequence>MLKKEELDKISESIRLAESDTSAEIRVYIARHCKGSPLETAHKVFHQLKMDATELRNGVLIYLSPSDHKAAIYADEGINAMIDDSDFWQETLDLMLSYFKKELITEGVCKGVGKVGEVLRSCFPLLENDINELDNEVIIEE</sequence>